<feature type="region of interest" description="Disordered" evidence="7">
    <location>
        <begin position="1"/>
        <end position="21"/>
    </location>
</feature>
<organism evidence="10">
    <name type="scientific">Caenorhabditis remanei</name>
    <name type="common">Caenorhabditis vulgaris</name>
    <dbReference type="NCBI Taxonomy" id="31234"/>
    <lineage>
        <taxon>Eukaryota</taxon>
        <taxon>Metazoa</taxon>
        <taxon>Ecdysozoa</taxon>
        <taxon>Nematoda</taxon>
        <taxon>Chromadorea</taxon>
        <taxon>Rhabditida</taxon>
        <taxon>Rhabditina</taxon>
        <taxon>Rhabditomorpha</taxon>
        <taxon>Rhabditoidea</taxon>
        <taxon>Rhabditidae</taxon>
        <taxon>Peloderinae</taxon>
        <taxon>Caenorhabditis</taxon>
    </lineage>
</organism>
<keyword evidence="3 6" id="KW-0378">Hydrolase</keyword>
<evidence type="ECO:0000259" key="8">
    <source>
        <dbReference type="PROSITE" id="PS50203"/>
    </source>
</evidence>
<dbReference type="SUPFAM" id="SSF54001">
    <property type="entry name" value="Cysteine proteinases"/>
    <property type="match status" value="1"/>
</dbReference>
<dbReference type="InterPro" id="IPR001300">
    <property type="entry name" value="Peptidase_C2_calpain_cat"/>
</dbReference>
<dbReference type="Gene3D" id="3.90.70.10">
    <property type="entry name" value="Cysteine proteinases"/>
    <property type="match status" value="1"/>
</dbReference>
<evidence type="ECO:0000256" key="1">
    <source>
        <dbReference type="ARBA" id="ARBA00007623"/>
    </source>
</evidence>
<dbReference type="AlphaFoldDB" id="E3MBF4"/>
<dbReference type="GO" id="GO:0004198">
    <property type="term" value="F:calcium-dependent cysteine-type endopeptidase activity"/>
    <property type="evidence" value="ECO:0007669"/>
    <property type="project" value="InterPro"/>
</dbReference>
<dbReference type="PROSITE" id="PS50203">
    <property type="entry name" value="CALPAIN_CAT"/>
    <property type="match status" value="1"/>
</dbReference>
<evidence type="ECO:0000313" key="9">
    <source>
        <dbReference type="EMBL" id="EFO97803.1"/>
    </source>
</evidence>
<protein>
    <recommendedName>
        <fullName evidence="8">Calpain catalytic domain-containing protein</fullName>
    </recommendedName>
</protein>
<keyword evidence="4 6" id="KW-0788">Thiol protease</keyword>
<keyword evidence="2 6" id="KW-0645">Protease</keyword>
<evidence type="ECO:0000256" key="2">
    <source>
        <dbReference type="ARBA" id="ARBA00022670"/>
    </source>
</evidence>
<keyword evidence="10" id="KW-1185">Reference proteome</keyword>
<evidence type="ECO:0000256" key="4">
    <source>
        <dbReference type="ARBA" id="ARBA00022807"/>
    </source>
</evidence>
<dbReference type="InParanoid" id="E3MBF4"/>
<dbReference type="Proteomes" id="UP000008281">
    <property type="component" value="Unassembled WGS sequence"/>
</dbReference>
<evidence type="ECO:0000256" key="3">
    <source>
        <dbReference type="ARBA" id="ARBA00022801"/>
    </source>
</evidence>
<gene>
    <name evidence="9" type="ORF">CRE_15900</name>
</gene>
<dbReference type="OrthoDB" id="424753at2759"/>
<dbReference type="PROSITE" id="PS00139">
    <property type="entry name" value="THIOL_PROTEASE_CYS"/>
    <property type="match status" value="1"/>
</dbReference>
<dbReference type="InterPro" id="IPR038765">
    <property type="entry name" value="Papain-like_cys_pep_sf"/>
</dbReference>
<evidence type="ECO:0000256" key="7">
    <source>
        <dbReference type="SAM" id="MobiDB-lite"/>
    </source>
</evidence>
<feature type="domain" description="Calpain catalytic" evidence="8">
    <location>
        <begin position="19"/>
        <end position="310"/>
    </location>
</feature>
<dbReference type="PANTHER" id="PTHR10183">
    <property type="entry name" value="CALPAIN"/>
    <property type="match status" value="1"/>
</dbReference>
<feature type="active site" evidence="5 6">
    <location>
        <position position="256"/>
    </location>
</feature>
<dbReference type="eggNOG" id="KOG0045">
    <property type="taxonomic scope" value="Eukaryota"/>
</dbReference>
<comment type="similarity">
    <text evidence="1">Belongs to the peptidase C2 family.</text>
</comment>
<evidence type="ECO:0000256" key="6">
    <source>
        <dbReference type="PROSITE-ProRule" id="PRU00239"/>
    </source>
</evidence>
<dbReference type="EMBL" id="DS268433">
    <property type="protein sequence ID" value="EFO97803.1"/>
    <property type="molecule type" value="Genomic_DNA"/>
</dbReference>
<dbReference type="PANTHER" id="PTHR10183:SF382">
    <property type="entry name" value="CALPAIN-15"/>
    <property type="match status" value="1"/>
</dbReference>
<dbReference type="STRING" id="31234.E3MBF4"/>
<feature type="active site" evidence="5 6">
    <location>
        <position position="236"/>
    </location>
</feature>
<accession>E3MBF4</accession>
<dbReference type="HOGENOM" id="CLU_003001_2_0_1"/>
<proteinExistence type="inferred from homology"/>
<dbReference type="InterPro" id="IPR000169">
    <property type="entry name" value="Pept_cys_AS"/>
</dbReference>
<evidence type="ECO:0000313" key="10">
    <source>
        <dbReference type="Proteomes" id="UP000008281"/>
    </source>
</evidence>
<name>E3MBF4_CAERE</name>
<dbReference type="GO" id="GO:0005737">
    <property type="term" value="C:cytoplasm"/>
    <property type="evidence" value="ECO:0007669"/>
    <property type="project" value="TreeGrafter"/>
</dbReference>
<feature type="active site" evidence="5 6">
    <location>
        <position position="77"/>
    </location>
</feature>
<reference evidence="9" key="1">
    <citation type="submission" date="2007-07" db="EMBL/GenBank/DDBJ databases">
        <title>PCAP assembly of the Caenorhabditis remanei genome.</title>
        <authorList>
            <consortium name="The Caenorhabditis remanei Sequencing Consortium"/>
            <person name="Wilson R.K."/>
        </authorList>
    </citation>
    <scope>NUCLEOTIDE SEQUENCE [LARGE SCALE GENOMIC DNA]</scope>
    <source>
        <strain evidence="9">PB4641</strain>
    </source>
</reference>
<dbReference type="InterPro" id="IPR022684">
    <property type="entry name" value="Calpain_cysteine_protease"/>
</dbReference>
<sequence length="595" mass="68825">MSKTCRDNSGTGYQSTGEVFVDPEFPPNGTSLGTIEDRKYFEKSDAPWYAPHEFDKNWSVYNDPWPFEIAQGDMGDCWLIAVLMCIAQRKEILEHVLPPRDYNFDCGIVQVRLFIDGEWKVIKIDYHIPQIDGKERFVESNSKEFWAAFIEKAFAKLEGGYAELNGGHTVSWAFECLTGNPCRSIAIKKKYCPDGFWKFLIKNNSSGYLMAAGTHNVETDLEKKKYFENSVLETNHAYSILDVKEQDGNRLILIGNTNSIDYKHEFLPVYNKEVSCKYHLDDKKIESRVFWLKFEEFLLCFGELYVCKYTGILEKQLFSQTIKRTVKQDCQVLRLDTQQRQTFRIEVISEEYTLNDQAHLYLNIHRATANNKCGEVLMSVEDICSGRGGASCVLNPEISFFLSHNLIESITLDPGSYFLVFIPTEHSNNEHTLDWTVESSTTLENVSISFVNFPCTFLVESLQGVIMKYGEREEIEKEENDKEKIVVYIWKDYYYSLALVENNSNSDYVRIKSKLLVSDPDDNGDRYYWNVWCTVPPNTRSIVAHENAYYGSIDNIEEFKVSSWSQLPSDFLGFLSEWYKPYFFTPLSIEPTAES</sequence>
<feature type="compositionally biased region" description="Polar residues" evidence="7">
    <location>
        <begin position="7"/>
        <end position="17"/>
    </location>
</feature>
<dbReference type="GO" id="GO:0006508">
    <property type="term" value="P:proteolysis"/>
    <property type="evidence" value="ECO:0007669"/>
    <property type="project" value="UniProtKB-KW"/>
</dbReference>
<dbReference type="Pfam" id="PF00648">
    <property type="entry name" value="Peptidase_C2"/>
    <property type="match status" value="1"/>
</dbReference>
<dbReference type="SMART" id="SM00230">
    <property type="entry name" value="CysPc"/>
    <property type="match status" value="1"/>
</dbReference>
<evidence type="ECO:0000256" key="5">
    <source>
        <dbReference type="PIRSR" id="PIRSR622684-1"/>
    </source>
</evidence>